<dbReference type="EMBL" id="MN740901">
    <property type="protein sequence ID" value="QHU17339.1"/>
    <property type="molecule type" value="Genomic_DNA"/>
</dbReference>
<name>A0A6C0KI79_9ZZZZ</name>
<dbReference type="AlphaFoldDB" id="A0A6C0KI79"/>
<protein>
    <submittedName>
        <fullName evidence="1">Uncharacterized protein</fullName>
    </submittedName>
</protein>
<evidence type="ECO:0000313" key="1">
    <source>
        <dbReference type="EMBL" id="QHU17339.1"/>
    </source>
</evidence>
<accession>A0A6C0KI79</accession>
<proteinExistence type="predicted"/>
<reference evidence="1" key="1">
    <citation type="journal article" date="2020" name="Nature">
        <title>Giant virus diversity and host interactions through global metagenomics.</title>
        <authorList>
            <person name="Schulz F."/>
            <person name="Roux S."/>
            <person name="Paez-Espino D."/>
            <person name="Jungbluth S."/>
            <person name="Walsh D.A."/>
            <person name="Denef V.J."/>
            <person name="McMahon K.D."/>
            <person name="Konstantinidis K.T."/>
            <person name="Eloe-Fadrosh E.A."/>
            <person name="Kyrpides N.C."/>
            <person name="Woyke T."/>
        </authorList>
    </citation>
    <scope>NUCLEOTIDE SEQUENCE</scope>
    <source>
        <strain evidence="1">GVMAG-S-3300012000-57</strain>
    </source>
</reference>
<organism evidence="1">
    <name type="scientific">viral metagenome</name>
    <dbReference type="NCBI Taxonomy" id="1070528"/>
    <lineage>
        <taxon>unclassified sequences</taxon>
        <taxon>metagenomes</taxon>
        <taxon>organismal metagenomes</taxon>
    </lineage>
</organism>
<sequence length="131" mass="14283">MALVGGDGSSMTKMIHGLLMGDIGGGLMSLRTTLSSRVVASTVVETVGAELASDNGGIGYFVRHCVHCGAYDMASYGGLLLFVVYLRYGWQNKEIARISAIDYDIGRLRRVTERLLWFVFLVFAKNVENAI</sequence>